<evidence type="ECO:0000313" key="2">
    <source>
        <dbReference type="Proteomes" id="UP000628669"/>
    </source>
</evidence>
<accession>A0ABS1FQA8</accession>
<gene>
    <name evidence="1" type="ORF">JHL15_02160</name>
</gene>
<dbReference type="RefSeq" id="WP_200242241.1">
    <property type="nucleotide sequence ID" value="NZ_JAENHK010000001.1"/>
</dbReference>
<sequence>MMKKSQFILVSQLKEKLMEFPGIVSSLEKKDPFFVEKTFSWLKSAEEIFSNNNISEVSEIAGFRANILAGKISDERGFNGKKNQIKIAANLLYNAQNCVLNVLLPHEGKMNECRDITKQLLVLTAQTKTQHYSPEMNFEDFIQRVWWYILSNPDLNVGGVKLKSMLSEMDIILLIGDEIDIKDFS</sequence>
<proteinExistence type="predicted"/>
<organism evidence="1 2">
    <name type="scientific">Chryseobacterium paridis</name>
    <dbReference type="NCBI Taxonomy" id="2800328"/>
    <lineage>
        <taxon>Bacteria</taxon>
        <taxon>Pseudomonadati</taxon>
        <taxon>Bacteroidota</taxon>
        <taxon>Flavobacteriia</taxon>
        <taxon>Flavobacteriales</taxon>
        <taxon>Weeksellaceae</taxon>
        <taxon>Chryseobacterium group</taxon>
        <taxon>Chryseobacterium</taxon>
    </lineage>
</organism>
<evidence type="ECO:0000313" key="1">
    <source>
        <dbReference type="EMBL" id="MBK1894556.1"/>
    </source>
</evidence>
<protein>
    <submittedName>
        <fullName evidence="1">Uncharacterized protein</fullName>
    </submittedName>
</protein>
<dbReference type="EMBL" id="JAENHK010000001">
    <property type="protein sequence ID" value="MBK1894556.1"/>
    <property type="molecule type" value="Genomic_DNA"/>
</dbReference>
<dbReference type="Proteomes" id="UP000628669">
    <property type="component" value="Unassembled WGS sequence"/>
</dbReference>
<name>A0ABS1FQA8_9FLAO</name>
<keyword evidence="2" id="KW-1185">Reference proteome</keyword>
<comment type="caution">
    <text evidence="1">The sequence shown here is derived from an EMBL/GenBank/DDBJ whole genome shotgun (WGS) entry which is preliminary data.</text>
</comment>
<reference evidence="2" key="1">
    <citation type="submission" date="2021-01" db="EMBL/GenBank/DDBJ databases">
        <title>Genome public.</title>
        <authorList>
            <person name="Liu C."/>
            <person name="Sun Q."/>
        </authorList>
    </citation>
    <scope>NUCLEOTIDE SEQUENCE [LARGE SCALE GENOMIC DNA]</scope>
    <source>
        <strain evidence="2">YIM B02567</strain>
    </source>
</reference>